<gene>
    <name evidence="1" type="ORF">AK812_SmicGene3597</name>
</gene>
<keyword evidence="2" id="KW-1185">Reference proteome</keyword>
<name>A0A1Q9EYQ6_SYMMI</name>
<evidence type="ECO:0000313" key="1">
    <source>
        <dbReference type="EMBL" id="OLQ12515.1"/>
    </source>
</evidence>
<evidence type="ECO:0000313" key="2">
    <source>
        <dbReference type="Proteomes" id="UP000186817"/>
    </source>
</evidence>
<sequence length="220" mass="24144">MLPIICHGQKLRSQMRPDALPGDTSCQHKLEVEIFLTSNLQQVRTCYLDGSLDRKVLFRMIPLFQCHMTHPPCAQHACCHGYFVERGAGSLVFVACGGSQLEALPDVVTASAITKSNQPVAARKASAAGCPKAKEAEAHGPALIFFLYAGAAVKDKSSYGRKFFSFLMANSKGSTEYAYEADDTIHGRVDATKGIPEYQHFVDKFFKTERTWMGVESSEG</sequence>
<dbReference type="Proteomes" id="UP000186817">
    <property type="component" value="Unassembled WGS sequence"/>
</dbReference>
<dbReference type="EMBL" id="LSRX01000042">
    <property type="protein sequence ID" value="OLQ12515.1"/>
    <property type="molecule type" value="Genomic_DNA"/>
</dbReference>
<comment type="caution">
    <text evidence="1">The sequence shown here is derived from an EMBL/GenBank/DDBJ whole genome shotgun (WGS) entry which is preliminary data.</text>
</comment>
<dbReference type="AlphaFoldDB" id="A0A1Q9EYQ6"/>
<protein>
    <submittedName>
        <fullName evidence="1">Uncharacterized protein</fullName>
    </submittedName>
</protein>
<organism evidence="1 2">
    <name type="scientific">Symbiodinium microadriaticum</name>
    <name type="common">Dinoflagellate</name>
    <name type="synonym">Zooxanthella microadriatica</name>
    <dbReference type="NCBI Taxonomy" id="2951"/>
    <lineage>
        <taxon>Eukaryota</taxon>
        <taxon>Sar</taxon>
        <taxon>Alveolata</taxon>
        <taxon>Dinophyceae</taxon>
        <taxon>Suessiales</taxon>
        <taxon>Symbiodiniaceae</taxon>
        <taxon>Symbiodinium</taxon>
    </lineage>
</organism>
<reference evidence="1 2" key="1">
    <citation type="submission" date="2016-02" db="EMBL/GenBank/DDBJ databases">
        <title>Genome analysis of coral dinoflagellate symbionts highlights evolutionary adaptations to a symbiotic lifestyle.</title>
        <authorList>
            <person name="Aranda M."/>
            <person name="Li Y."/>
            <person name="Liew Y.J."/>
            <person name="Baumgarten S."/>
            <person name="Simakov O."/>
            <person name="Wilson M."/>
            <person name="Piel J."/>
            <person name="Ashoor H."/>
            <person name="Bougouffa S."/>
            <person name="Bajic V.B."/>
            <person name="Ryu T."/>
            <person name="Ravasi T."/>
            <person name="Bayer T."/>
            <person name="Micklem G."/>
            <person name="Kim H."/>
            <person name="Bhak J."/>
            <person name="Lajeunesse T.C."/>
            <person name="Voolstra C.R."/>
        </authorList>
    </citation>
    <scope>NUCLEOTIDE SEQUENCE [LARGE SCALE GENOMIC DNA]</scope>
    <source>
        <strain evidence="1 2">CCMP2467</strain>
    </source>
</reference>
<proteinExistence type="predicted"/>
<accession>A0A1Q9EYQ6</accession>